<name>A0ABR7X4C8_9SPHI</name>
<dbReference type="RefSeq" id="WP_191175312.1">
    <property type="nucleotide sequence ID" value="NZ_JACWMW010000002.1"/>
</dbReference>
<dbReference type="Gene3D" id="1.10.287.130">
    <property type="match status" value="1"/>
</dbReference>
<dbReference type="Proteomes" id="UP000618754">
    <property type="component" value="Unassembled WGS sequence"/>
</dbReference>
<gene>
    <name evidence="1" type="ORF">IDJ75_09120</name>
</gene>
<dbReference type="InterPro" id="IPR036097">
    <property type="entry name" value="HisK_dim/P_sf"/>
</dbReference>
<reference evidence="1 2" key="1">
    <citation type="submission" date="2020-09" db="EMBL/GenBank/DDBJ databases">
        <title>Novel species of Mucilaginibacter isolated from a glacier on the Tibetan Plateau.</title>
        <authorList>
            <person name="Liu Q."/>
            <person name="Xin Y.-H."/>
        </authorList>
    </citation>
    <scope>NUCLEOTIDE SEQUENCE [LARGE SCALE GENOMIC DNA]</scope>
    <source>
        <strain evidence="1 2">CGMCC 1.13878</strain>
    </source>
</reference>
<evidence type="ECO:0000313" key="1">
    <source>
        <dbReference type="EMBL" id="MBD1385435.1"/>
    </source>
</evidence>
<evidence type="ECO:0000313" key="2">
    <source>
        <dbReference type="Proteomes" id="UP000618754"/>
    </source>
</evidence>
<evidence type="ECO:0008006" key="3">
    <source>
        <dbReference type="Google" id="ProtNLM"/>
    </source>
</evidence>
<accession>A0ABR7X4C8</accession>
<keyword evidence="2" id="KW-1185">Reference proteome</keyword>
<dbReference type="SUPFAM" id="SSF47384">
    <property type="entry name" value="Homodimeric domain of signal transducing histidine kinase"/>
    <property type="match status" value="1"/>
</dbReference>
<proteinExistence type="predicted"/>
<sequence length="87" mass="9774">MIGAMQDISTPKLYGQQLEEQNARLKKIAWLNSHEIRRPLCNITGLIPLIKACANNTEDLNHLLSLLEKASTELDDTISKINETSQD</sequence>
<comment type="caution">
    <text evidence="1">The sequence shown here is derived from an EMBL/GenBank/DDBJ whole genome shotgun (WGS) entry which is preliminary data.</text>
</comment>
<protein>
    <recommendedName>
        <fullName evidence="3">Signal transduction histidine kinase dimerisation/phosphoacceptor domain-containing protein</fullName>
    </recommendedName>
</protein>
<organism evidence="1 2">
    <name type="scientific">Mucilaginibacter rigui</name>
    <dbReference type="NCBI Taxonomy" id="534635"/>
    <lineage>
        <taxon>Bacteria</taxon>
        <taxon>Pseudomonadati</taxon>
        <taxon>Bacteroidota</taxon>
        <taxon>Sphingobacteriia</taxon>
        <taxon>Sphingobacteriales</taxon>
        <taxon>Sphingobacteriaceae</taxon>
        <taxon>Mucilaginibacter</taxon>
    </lineage>
</organism>
<dbReference type="EMBL" id="JACWMW010000002">
    <property type="protein sequence ID" value="MBD1385435.1"/>
    <property type="molecule type" value="Genomic_DNA"/>
</dbReference>